<feature type="transmembrane region" description="Helical" evidence="1">
    <location>
        <begin position="20"/>
        <end position="39"/>
    </location>
</feature>
<dbReference type="EMBL" id="CP113797">
    <property type="protein sequence ID" value="WAL62081.1"/>
    <property type="molecule type" value="Genomic_DNA"/>
</dbReference>
<organism evidence="2 3">
    <name type="scientific">Thermocoleostomius sinensis A174</name>
    <dbReference type="NCBI Taxonomy" id="2016057"/>
    <lineage>
        <taxon>Bacteria</taxon>
        <taxon>Bacillati</taxon>
        <taxon>Cyanobacteriota</taxon>
        <taxon>Cyanophyceae</taxon>
        <taxon>Oculatellales</taxon>
        <taxon>Oculatellaceae</taxon>
        <taxon>Thermocoleostomius</taxon>
    </lineage>
</organism>
<gene>
    <name evidence="2" type="ORF">OXH18_08875</name>
</gene>
<evidence type="ECO:0000313" key="2">
    <source>
        <dbReference type="EMBL" id="WAL62081.1"/>
    </source>
</evidence>
<dbReference type="AlphaFoldDB" id="A0A9E8ZNY8"/>
<sequence length="261" mass="29826">MKVSEQTPHRLKLRHVPFMHWLSGGMLICFCLSSLLYLVSLKPISVSLRCQHNLPSQTSCELRQHTLIGSMYIRKIYDLQSATVIQRSGHKGRQYYYIELFNGIEQIPLLKDADQNSAEHYAIADRINQFIQAGGVAQSILQLYQSGRTNALLSGIFGLVGVGFGTSMTLAPATTCTFYKRLNKVVVRHSRWQGRTQTIERPLNRILVVDIEERRSKYGKRYRPVLVLAAERIPLMQDFAQEQPVRKAIFSIQAFLQQRSS</sequence>
<evidence type="ECO:0000256" key="1">
    <source>
        <dbReference type="SAM" id="Phobius"/>
    </source>
</evidence>
<reference evidence="2" key="1">
    <citation type="submission" date="2022-12" db="EMBL/GenBank/DDBJ databases">
        <title>Polyphasic identification of a Novel Hot-Spring Cyanobacterium Ocullathermofonsia sinensis gen nov. sp. nov. and Genomic Insights on its Adaptations to the Thermal Habitat.</title>
        <authorList>
            <person name="Daroch M."/>
            <person name="Tang J."/>
            <person name="Jiang Y."/>
        </authorList>
    </citation>
    <scope>NUCLEOTIDE SEQUENCE</scope>
    <source>
        <strain evidence="2">PKUAC-SCTA174</strain>
    </source>
</reference>
<proteinExistence type="predicted"/>
<keyword evidence="1" id="KW-0472">Membrane</keyword>
<dbReference type="KEGG" id="tsin:OXH18_08875"/>
<protein>
    <submittedName>
        <fullName evidence="2">Uncharacterized protein</fullName>
    </submittedName>
</protein>
<evidence type="ECO:0000313" key="3">
    <source>
        <dbReference type="Proteomes" id="UP001163152"/>
    </source>
</evidence>
<keyword evidence="3" id="KW-1185">Reference proteome</keyword>
<feature type="transmembrane region" description="Helical" evidence="1">
    <location>
        <begin position="151"/>
        <end position="171"/>
    </location>
</feature>
<accession>A0A9E8ZNY8</accession>
<keyword evidence="1" id="KW-0812">Transmembrane</keyword>
<name>A0A9E8ZNY8_9CYAN</name>
<dbReference type="Proteomes" id="UP001163152">
    <property type="component" value="Chromosome"/>
</dbReference>
<dbReference type="RefSeq" id="WP_268612175.1">
    <property type="nucleotide sequence ID" value="NZ_CP113797.1"/>
</dbReference>
<keyword evidence="1" id="KW-1133">Transmembrane helix</keyword>